<keyword evidence="2" id="KW-0472">Membrane</keyword>
<evidence type="ECO:0000256" key="2">
    <source>
        <dbReference type="SAM" id="Phobius"/>
    </source>
</evidence>
<proteinExistence type="predicted"/>
<name>A0A2J7ZT88_9CHLO</name>
<feature type="transmembrane region" description="Helical" evidence="2">
    <location>
        <begin position="43"/>
        <end position="69"/>
    </location>
</feature>
<evidence type="ECO:0000256" key="1">
    <source>
        <dbReference type="SAM" id="MobiDB-lite"/>
    </source>
</evidence>
<keyword evidence="2" id="KW-1133">Transmembrane helix</keyword>
<dbReference type="Proteomes" id="UP000236333">
    <property type="component" value="Unassembled WGS sequence"/>
</dbReference>
<evidence type="ECO:0000313" key="4">
    <source>
        <dbReference type="Proteomes" id="UP000236333"/>
    </source>
</evidence>
<dbReference type="AlphaFoldDB" id="A0A2J7ZT88"/>
<protein>
    <submittedName>
        <fullName evidence="3">Uncharacterized protein</fullName>
    </submittedName>
</protein>
<evidence type="ECO:0000313" key="3">
    <source>
        <dbReference type="EMBL" id="PNH03487.1"/>
    </source>
</evidence>
<comment type="caution">
    <text evidence="3">The sequence shown here is derived from an EMBL/GenBank/DDBJ whole genome shotgun (WGS) entry which is preliminary data.</text>
</comment>
<sequence>MSSAATSASCSCEFFLKAFQYRCRSGPVPLDCGLVLAATVTWLLAMILAAGLVLSLASAIALATASAALRLASASARSAACCFTRSAAAATASTLRTSASAVRFTSASLRFFSLLSAAFFFRSSASAALAACSSRSRCLSCSDPATTASAAALLMTGGTNATSSITGSSTSLSTSAGRALAADDRGLEGASTTGSVPTTGAGPASSCSSSASPEECASASAAARPAILRPASTDASAMSCSISSRAFSAPCGLGGGGRAPPPPRTSPALPPFANLPPASARASLTTAVLSGSSSDTAYLRCSAHSSSTCATHSARASSTCPAVTRSRTLRLKVRLSRYSAMDSFISLRARSSAAAVSFLAAAASLTSSSMSLASASTALSLVASLAKGHLDEARRLAPRLPPAAASVLLPGVGAGRYLAALEAANFDPFDARLLRGEASGAEGQAPLAYVLAVKWHQLRGTF</sequence>
<reference evidence="3 4" key="1">
    <citation type="journal article" date="2017" name="Mol. Biol. Evol.">
        <title>The 4-celled Tetrabaena socialis nuclear genome reveals the essential components for genetic control of cell number at the origin of multicellularity in the volvocine lineage.</title>
        <authorList>
            <person name="Featherston J."/>
            <person name="Arakaki Y."/>
            <person name="Hanschen E.R."/>
            <person name="Ferris P.J."/>
            <person name="Michod R.E."/>
            <person name="Olson B.J.S.C."/>
            <person name="Nozaki H."/>
            <person name="Durand P.M."/>
        </authorList>
    </citation>
    <scope>NUCLEOTIDE SEQUENCE [LARGE SCALE GENOMIC DNA]</scope>
    <source>
        <strain evidence="3 4">NIES-571</strain>
    </source>
</reference>
<organism evidence="3 4">
    <name type="scientific">Tetrabaena socialis</name>
    <dbReference type="NCBI Taxonomy" id="47790"/>
    <lineage>
        <taxon>Eukaryota</taxon>
        <taxon>Viridiplantae</taxon>
        <taxon>Chlorophyta</taxon>
        <taxon>core chlorophytes</taxon>
        <taxon>Chlorophyceae</taxon>
        <taxon>CS clade</taxon>
        <taxon>Chlamydomonadales</taxon>
        <taxon>Tetrabaenaceae</taxon>
        <taxon>Tetrabaena</taxon>
    </lineage>
</organism>
<keyword evidence="4" id="KW-1185">Reference proteome</keyword>
<dbReference type="EMBL" id="PGGS01000497">
    <property type="protein sequence ID" value="PNH03487.1"/>
    <property type="molecule type" value="Genomic_DNA"/>
</dbReference>
<feature type="region of interest" description="Disordered" evidence="1">
    <location>
        <begin position="183"/>
        <end position="207"/>
    </location>
</feature>
<gene>
    <name evidence="3" type="ORF">TSOC_010450</name>
</gene>
<dbReference type="Pfam" id="PF00494">
    <property type="entry name" value="SQS_PSY"/>
    <property type="match status" value="1"/>
</dbReference>
<dbReference type="InterPro" id="IPR002060">
    <property type="entry name" value="Squ/phyt_synthse"/>
</dbReference>
<keyword evidence="2" id="KW-0812">Transmembrane</keyword>
<accession>A0A2J7ZT88</accession>